<organism evidence="2 3">
    <name type="scientific">[Clostridium] fimetarium</name>
    <dbReference type="NCBI Taxonomy" id="99656"/>
    <lineage>
        <taxon>Bacteria</taxon>
        <taxon>Bacillati</taxon>
        <taxon>Bacillota</taxon>
        <taxon>Clostridia</taxon>
        <taxon>Lachnospirales</taxon>
        <taxon>Lachnospiraceae</taxon>
    </lineage>
</organism>
<dbReference type="Proteomes" id="UP000199701">
    <property type="component" value="Unassembled WGS sequence"/>
</dbReference>
<name>A0A1I0PKQ0_9FIRM</name>
<keyword evidence="3" id="KW-1185">Reference proteome</keyword>
<feature type="compositionally biased region" description="Basic and acidic residues" evidence="1">
    <location>
        <begin position="73"/>
        <end position="96"/>
    </location>
</feature>
<evidence type="ECO:0000313" key="3">
    <source>
        <dbReference type="Proteomes" id="UP000199701"/>
    </source>
</evidence>
<protein>
    <submittedName>
        <fullName evidence="2">Uncharacterized protein</fullName>
    </submittedName>
</protein>
<dbReference type="STRING" id="99656.SAMN05421659_105162"/>
<feature type="region of interest" description="Disordered" evidence="1">
    <location>
        <begin position="59"/>
        <end position="104"/>
    </location>
</feature>
<gene>
    <name evidence="2" type="ORF">SAMN05421659_105162</name>
</gene>
<feature type="region of interest" description="Disordered" evidence="1">
    <location>
        <begin position="1"/>
        <end position="20"/>
    </location>
</feature>
<reference evidence="2 3" key="1">
    <citation type="submission" date="2016-10" db="EMBL/GenBank/DDBJ databases">
        <authorList>
            <person name="de Groot N.N."/>
        </authorList>
    </citation>
    <scope>NUCLEOTIDE SEQUENCE [LARGE SCALE GENOMIC DNA]</scope>
    <source>
        <strain evidence="2 3">DSM 9179</strain>
    </source>
</reference>
<dbReference type="EMBL" id="FOJI01000005">
    <property type="protein sequence ID" value="SEW15004.1"/>
    <property type="molecule type" value="Genomic_DNA"/>
</dbReference>
<evidence type="ECO:0000256" key="1">
    <source>
        <dbReference type="SAM" id="MobiDB-lite"/>
    </source>
</evidence>
<evidence type="ECO:0000313" key="2">
    <source>
        <dbReference type="EMBL" id="SEW15004.1"/>
    </source>
</evidence>
<sequence length="119" mass="13731">MFNLSSSKKRSTSDDDLCEDDWDWSCDWEKHSKKNDCGCNVSINIYCNKCKKDNDFSDSDFSDSDFSDSDFSDSDRSDSDRSDRSDSDRSDNDFKCMSKKKPVYSDGKCNIYVNVYCNS</sequence>
<proteinExistence type="predicted"/>
<feature type="compositionally biased region" description="Acidic residues" evidence="1">
    <location>
        <begin position="59"/>
        <end position="72"/>
    </location>
</feature>
<accession>A0A1I0PKQ0</accession>
<dbReference type="AlphaFoldDB" id="A0A1I0PKQ0"/>